<dbReference type="AlphaFoldDB" id="A0A0J9E1E8"/>
<comment type="caution">
    <text evidence="2">The sequence shown here is derived from an EMBL/GenBank/DDBJ whole genome shotgun (WGS) entry which is preliminary data.</text>
</comment>
<dbReference type="Pfam" id="PF00378">
    <property type="entry name" value="ECH_1"/>
    <property type="match status" value="1"/>
</dbReference>
<dbReference type="InterPro" id="IPR014748">
    <property type="entry name" value="Enoyl-CoA_hydra_C"/>
</dbReference>
<keyword evidence="3" id="KW-1185">Reference proteome</keyword>
<dbReference type="InterPro" id="IPR001753">
    <property type="entry name" value="Enoyl-CoA_hydra/iso"/>
</dbReference>
<dbReference type="InterPro" id="IPR051683">
    <property type="entry name" value="Enoyl-CoA_Hydratase/Isomerase"/>
</dbReference>
<dbReference type="RefSeq" id="WP_049642392.1">
    <property type="nucleotide sequence ID" value="NZ_LFTY01000002.1"/>
</dbReference>
<protein>
    <submittedName>
        <fullName evidence="2">Methylglutaconyl-CoA hydratase</fullName>
        <ecNumber evidence="2">4.2.1.18</ecNumber>
    </submittedName>
</protein>
<evidence type="ECO:0000313" key="3">
    <source>
        <dbReference type="Proteomes" id="UP000037178"/>
    </source>
</evidence>
<dbReference type="EC" id="4.2.1.18" evidence="2"/>
<evidence type="ECO:0000313" key="2">
    <source>
        <dbReference type="EMBL" id="KMW56512.1"/>
    </source>
</evidence>
<dbReference type="EMBL" id="LFTY01000002">
    <property type="protein sequence ID" value="KMW56512.1"/>
    <property type="molecule type" value="Genomic_DNA"/>
</dbReference>
<dbReference type="SUPFAM" id="SSF52096">
    <property type="entry name" value="ClpP/crotonase"/>
    <property type="match status" value="1"/>
</dbReference>
<proteinExistence type="inferred from homology"/>
<dbReference type="STRING" id="1675527.AIOL_001466"/>
<dbReference type="PANTHER" id="PTHR42964:SF1">
    <property type="entry name" value="POLYKETIDE BIOSYNTHESIS ENOYL-COA HYDRATASE PKSH-RELATED"/>
    <property type="match status" value="1"/>
</dbReference>
<dbReference type="NCBIfam" id="NF005675">
    <property type="entry name" value="PRK07468.1"/>
    <property type="match status" value="1"/>
</dbReference>
<dbReference type="GO" id="GO:0004490">
    <property type="term" value="F:methylglutaconyl-CoA hydratase activity"/>
    <property type="evidence" value="ECO:0007669"/>
    <property type="project" value="UniProtKB-EC"/>
</dbReference>
<dbReference type="Proteomes" id="UP000037178">
    <property type="component" value="Unassembled WGS sequence"/>
</dbReference>
<dbReference type="InterPro" id="IPR029045">
    <property type="entry name" value="ClpP/crotonase-like_dom_sf"/>
</dbReference>
<keyword evidence="2" id="KW-0456">Lyase</keyword>
<comment type="similarity">
    <text evidence="1">Belongs to the enoyl-CoA hydratase/isomerase family.</text>
</comment>
<dbReference type="Gene3D" id="1.10.12.10">
    <property type="entry name" value="Lyase 2-enoyl-coa Hydratase, Chain A, domain 2"/>
    <property type="match status" value="1"/>
</dbReference>
<dbReference type="OrthoDB" id="9795613at2"/>
<dbReference type="PATRIC" id="fig|1675527.3.peg.1552"/>
<dbReference type="PANTHER" id="PTHR42964">
    <property type="entry name" value="ENOYL-COA HYDRATASE"/>
    <property type="match status" value="1"/>
</dbReference>
<reference evidence="2 3" key="1">
    <citation type="submission" date="2015-06" db="EMBL/GenBank/DDBJ databases">
        <title>Draft genome sequence of an Alphaproteobacteria species associated to the Mediterranean sponge Oscarella lobularis.</title>
        <authorList>
            <person name="Jourda C."/>
            <person name="Santini S."/>
            <person name="Claverie J.-M."/>
        </authorList>
    </citation>
    <scope>NUCLEOTIDE SEQUENCE [LARGE SCALE GENOMIC DNA]</scope>
    <source>
        <strain evidence="2">IGS</strain>
    </source>
</reference>
<accession>A0A0J9E1E8</accession>
<dbReference type="Gene3D" id="3.90.226.10">
    <property type="entry name" value="2-enoyl-CoA Hydratase, Chain A, domain 1"/>
    <property type="match status" value="1"/>
</dbReference>
<gene>
    <name evidence="2" type="ORF">AIOL_001466</name>
</gene>
<name>A0A0J9E1E8_9RHOB</name>
<sequence length="261" mass="27076">MSYEMISVTADARGVATLTLDRPEKHNALSGAMCQEIQAAIAELGSDPAIRVVVLTGAGKSFCAGGDLDWMRAQMTATPAERGAEARKLADMLFAINTCPKPVVGRLQGQAFGGGVGMACVCDVAIGVADAKFGLTETRLGLIPATIGPYVLARLGEAMARRVFMSARIFAAEEAAALGILSKAVAPDDLDAAVEAEVAPYLDCAPGAVAAAKALARRLGPPIDDAVIDMSVAALISQWEGDEAPEGVAAFFEKRRPSWAK</sequence>
<dbReference type="CDD" id="cd06558">
    <property type="entry name" value="crotonase-like"/>
    <property type="match status" value="1"/>
</dbReference>
<evidence type="ECO:0000256" key="1">
    <source>
        <dbReference type="ARBA" id="ARBA00005254"/>
    </source>
</evidence>
<organism evidence="2 3">
    <name type="scientific">Candidatus Rhodobacter oscarellae</name>
    <dbReference type="NCBI Taxonomy" id="1675527"/>
    <lineage>
        <taxon>Bacteria</taxon>
        <taxon>Pseudomonadati</taxon>
        <taxon>Pseudomonadota</taxon>
        <taxon>Alphaproteobacteria</taxon>
        <taxon>Rhodobacterales</taxon>
        <taxon>Rhodobacter group</taxon>
        <taxon>Rhodobacter</taxon>
    </lineage>
</organism>